<keyword evidence="5" id="KW-1185">Reference proteome</keyword>
<dbReference type="EMBL" id="REFR01000013">
    <property type="protein sequence ID" value="RMB04684.1"/>
    <property type="molecule type" value="Genomic_DNA"/>
</dbReference>
<feature type="region of interest" description="Disordered" evidence="1">
    <location>
        <begin position="1"/>
        <end position="29"/>
    </location>
</feature>
<comment type="caution">
    <text evidence="4">The sequence shown here is derived from an EMBL/GenBank/DDBJ whole genome shotgun (WGS) entry which is preliminary data.</text>
</comment>
<feature type="domain" description="DUF2007" evidence="3">
    <location>
        <begin position="43"/>
        <end position="92"/>
    </location>
</feature>
<evidence type="ECO:0000256" key="1">
    <source>
        <dbReference type="SAM" id="MobiDB-lite"/>
    </source>
</evidence>
<dbReference type="Proteomes" id="UP000271227">
    <property type="component" value="Unassembled WGS sequence"/>
</dbReference>
<keyword evidence="2" id="KW-0812">Transmembrane</keyword>
<keyword evidence="2" id="KW-0472">Membrane</keyword>
<gene>
    <name evidence="4" type="ORF">BXY39_2955</name>
</gene>
<dbReference type="AlphaFoldDB" id="A0A3M0C4D4"/>
<feature type="transmembrane region" description="Helical" evidence="2">
    <location>
        <begin position="164"/>
        <end position="186"/>
    </location>
</feature>
<protein>
    <submittedName>
        <fullName evidence="4">Putative signal transducing protein</fullName>
    </submittedName>
</protein>
<evidence type="ECO:0000313" key="4">
    <source>
        <dbReference type="EMBL" id="RMB04684.1"/>
    </source>
</evidence>
<organism evidence="4 5">
    <name type="scientific">Eilatimonas milleporae</name>
    <dbReference type="NCBI Taxonomy" id="911205"/>
    <lineage>
        <taxon>Bacteria</taxon>
        <taxon>Pseudomonadati</taxon>
        <taxon>Pseudomonadota</taxon>
        <taxon>Alphaproteobacteria</taxon>
        <taxon>Kordiimonadales</taxon>
        <taxon>Kordiimonadaceae</taxon>
        <taxon>Eilatimonas</taxon>
    </lineage>
</organism>
<dbReference type="Pfam" id="PF09413">
    <property type="entry name" value="DUF2007"/>
    <property type="match status" value="1"/>
</dbReference>
<dbReference type="OrthoDB" id="8480302at2"/>
<dbReference type="SUPFAM" id="SSF54913">
    <property type="entry name" value="GlnB-like"/>
    <property type="match status" value="1"/>
</dbReference>
<evidence type="ECO:0000256" key="2">
    <source>
        <dbReference type="SAM" id="Phobius"/>
    </source>
</evidence>
<dbReference type="RefSeq" id="WP_121939594.1">
    <property type="nucleotide sequence ID" value="NZ_REFR01000013.1"/>
</dbReference>
<evidence type="ECO:0000313" key="5">
    <source>
        <dbReference type="Proteomes" id="UP000271227"/>
    </source>
</evidence>
<dbReference type="InterPro" id="IPR011322">
    <property type="entry name" value="N-reg_PII-like_a/b"/>
</dbReference>
<reference evidence="4 5" key="1">
    <citation type="submission" date="2018-10" db="EMBL/GenBank/DDBJ databases">
        <title>Genomic Encyclopedia of Archaeal and Bacterial Type Strains, Phase II (KMG-II): from individual species to whole genera.</title>
        <authorList>
            <person name="Goeker M."/>
        </authorList>
    </citation>
    <scope>NUCLEOTIDE SEQUENCE [LARGE SCALE GENOMIC DNA]</scope>
    <source>
        <strain evidence="4 5">DSM 25217</strain>
    </source>
</reference>
<keyword evidence="2" id="KW-1133">Transmembrane helix</keyword>
<name>A0A3M0C4D4_9PROT</name>
<evidence type="ECO:0000259" key="3">
    <source>
        <dbReference type="Pfam" id="PF09413"/>
    </source>
</evidence>
<sequence>MKFAARLRGRAAGAGHPGSVHSGSGRPDFDRLVPIRRDLGVSDAQMLRGVLEAAGIHAALANENMGSLHYVVATDLLVRAGDETRARDILARVATMPRPKPLMDEDGEPRACPTCGSEHLRVYAGPVPTPLPGLRGSAGPADGWFQCLQCASLFSDRPRTRFSALPLALIWAATLGSATLGLIWLINWLKWL</sequence>
<accession>A0A3M0C4D4</accession>
<dbReference type="InParanoid" id="A0A3M0C4D4"/>
<dbReference type="InterPro" id="IPR018551">
    <property type="entry name" value="DUF2007"/>
</dbReference>
<proteinExistence type="predicted"/>